<dbReference type="OrthoDB" id="582337at2"/>
<keyword evidence="3 5" id="KW-1133">Transmembrane helix</keyword>
<dbReference type="GeneID" id="44982298"/>
<sequence length="126" mass="14291">MSLQDNDFAPKPAGKWWLVGKKPDYRFTLANERTFLAWIRTALALMAGAVGVDQFSPQLSSPFLRHSLALCLVAAGAVLGGLAWRRWRHNEYAMRLERQLYYSLFICALSLFLIFIALLLGVMLWG</sequence>
<evidence type="ECO:0000256" key="1">
    <source>
        <dbReference type="ARBA" id="ARBA00004127"/>
    </source>
</evidence>
<evidence type="ECO:0000256" key="4">
    <source>
        <dbReference type="ARBA" id="ARBA00023136"/>
    </source>
</evidence>
<evidence type="ECO:0000313" key="8">
    <source>
        <dbReference type="Proteomes" id="UP000197991"/>
    </source>
</evidence>
<keyword evidence="2 5" id="KW-0812">Transmembrane</keyword>
<evidence type="ECO:0000256" key="5">
    <source>
        <dbReference type="SAM" id="Phobius"/>
    </source>
</evidence>
<dbReference type="RefSeq" id="WP_000056964.1">
    <property type="nucleotide sequence ID" value="NZ_CP022120.1"/>
</dbReference>
<dbReference type="Pfam" id="PF02656">
    <property type="entry name" value="DUF202"/>
    <property type="match status" value="1"/>
</dbReference>
<dbReference type="Proteomes" id="UP000197991">
    <property type="component" value="Chromosome"/>
</dbReference>
<dbReference type="AlphaFoldDB" id="A0A248K408"/>
<evidence type="ECO:0000256" key="2">
    <source>
        <dbReference type="ARBA" id="ARBA00022692"/>
    </source>
</evidence>
<evidence type="ECO:0000259" key="6">
    <source>
        <dbReference type="Pfam" id="PF02656"/>
    </source>
</evidence>
<evidence type="ECO:0000256" key="3">
    <source>
        <dbReference type="ARBA" id="ARBA00022989"/>
    </source>
</evidence>
<comment type="subcellular location">
    <subcellularLocation>
        <location evidence="1">Endomembrane system</location>
        <topology evidence="1">Multi-pass membrane protein</topology>
    </subcellularLocation>
</comment>
<feature type="transmembrane region" description="Helical" evidence="5">
    <location>
        <begin position="64"/>
        <end position="84"/>
    </location>
</feature>
<reference evidence="7 8" key="1">
    <citation type="submission" date="2017-06" db="EMBL/GenBank/DDBJ databases">
        <title>Salmonella reference genomes for public health.</title>
        <authorList>
            <person name="Robertson J."/>
            <person name="Yoshida C."/>
            <person name="Gurnik S."/>
            <person name="Nash J."/>
        </authorList>
    </citation>
    <scope>NUCLEOTIDE SEQUENCE [LARGE SCALE GENOMIC DNA]</scope>
    <source>
        <strain evidence="7 8">SA19983605</strain>
    </source>
</reference>
<feature type="transmembrane region" description="Helical" evidence="5">
    <location>
        <begin position="100"/>
        <end position="125"/>
    </location>
</feature>
<keyword evidence="4 5" id="KW-0472">Membrane</keyword>
<keyword evidence="8" id="KW-1185">Reference proteome</keyword>
<gene>
    <name evidence="7" type="ORF">LFZ56_00710</name>
</gene>
<organism evidence="7 8">
    <name type="scientific">Salmonella bongori serovar 66:z41:- str. SA19983605</name>
    <dbReference type="NCBI Taxonomy" id="1243617"/>
    <lineage>
        <taxon>Bacteria</taxon>
        <taxon>Pseudomonadati</taxon>
        <taxon>Pseudomonadota</taxon>
        <taxon>Gammaproteobacteria</taxon>
        <taxon>Enterobacterales</taxon>
        <taxon>Enterobacteriaceae</taxon>
        <taxon>Salmonella</taxon>
    </lineage>
</organism>
<dbReference type="InterPro" id="IPR003807">
    <property type="entry name" value="DUF202"/>
</dbReference>
<dbReference type="GO" id="GO:0012505">
    <property type="term" value="C:endomembrane system"/>
    <property type="evidence" value="ECO:0007669"/>
    <property type="project" value="UniProtKB-SubCell"/>
</dbReference>
<proteinExistence type="predicted"/>
<name>A0A248K408_SALBN</name>
<dbReference type="EMBL" id="CP022120">
    <property type="protein sequence ID" value="ASG52916.1"/>
    <property type="molecule type" value="Genomic_DNA"/>
</dbReference>
<protein>
    <recommendedName>
        <fullName evidence="6">DUF202 domain-containing protein</fullName>
    </recommendedName>
</protein>
<feature type="domain" description="DUF202" evidence="6">
    <location>
        <begin position="26"/>
        <end position="91"/>
    </location>
</feature>
<accession>A0A248K408</accession>
<evidence type="ECO:0000313" key="7">
    <source>
        <dbReference type="EMBL" id="ASG52916.1"/>
    </source>
</evidence>
<feature type="transmembrane region" description="Helical" evidence="5">
    <location>
        <begin position="35"/>
        <end position="52"/>
    </location>
</feature>